<dbReference type="Gene3D" id="3.30.70.1290">
    <property type="entry name" value="Transposase IS200-like"/>
    <property type="match status" value="1"/>
</dbReference>
<dbReference type="RefSeq" id="WP_136873495.1">
    <property type="nucleotide sequence ID" value="NZ_SWBO01000001.1"/>
</dbReference>
<organism evidence="1 2">
    <name type="scientific">Pedobacter cryotolerans</name>
    <dbReference type="NCBI Taxonomy" id="2571270"/>
    <lineage>
        <taxon>Bacteria</taxon>
        <taxon>Pseudomonadati</taxon>
        <taxon>Bacteroidota</taxon>
        <taxon>Sphingobacteriia</taxon>
        <taxon>Sphingobacteriales</taxon>
        <taxon>Sphingobacteriaceae</taxon>
        <taxon>Pedobacter</taxon>
    </lineage>
</organism>
<dbReference type="OrthoDB" id="9788881at2"/>
<keyword evidence="2" id="KW-1185">Reference proteome</keyword>
<name>A0A4U1CE77_9SPHI</name>
<dbReference type="SUPFAM" id="SSF143422">
    <property type="entry name" value="Transposase IS200-like"/>
    <property type="match status" value="1"/>
</dbReference>
<dbReference type="AlphaFoldDB" id="A0A4U1CE77"/>
<dbReference type="EMBL" id="SWBO01000001">
    <property type="protein sequence ID" value="TKC03160.1"/>
    <property type="molecule type" value="Genomic_DNA"/>
</dbReference>
<dbReference type="InterPro" id="IPR036515">
    <property type="entry name" value="Transposase_17_sf"/>
</dbReference>
<accession>A0A4U1CE77</accession>
<proteinExistence type="predicted"/>
<evidence type="ECO:0000313" key="2">
    <source>
        <dbReference type="Proteomes" id="UP000310477"/>
    </source>
</evidence>
<dbReference type="GO" id="GO:0006313">
    <property type="term" value="P:DNA transposition"/>
    <property type="evidence" value="ECO:0007669"/>
    <property type="project" value="InterPro"/>
</dbReference>
<evidence type="ECO:0000313" key="1">
    <source>
        <dbReference type="EMBL" id="TKC03160.1"/>
    </source>
</evidence>
<dbReference type="GO" id="GO:0003677">
    <property type="term" value="F:DNA binding"/>
    <property type="evidence" value="ECO:0007669"/>
    <property type="project" value="InterPro"/>
</dbReference>
<dbReference type="GO" id="GO:0004803">
    <property type="term" value="F:transposase activity"/>
    <property type="evidence" value="ECO:0007669"/>
    <property type="project" value="InterPro"/>
</dbReference>
<sequence length="71" mass="8401">MGLTYTIKNQEGQYFITCTVHQWIDVFTKEVYKEILLDSIRHCQENKGLQVYGWVLMIFAVRDVKRSASRT</sequence>
<protein>
    <submittedName>
        <fullName evidence="1">Uncharacterized protein</fullName>
    </submittedName>
</protein>
<gene>
    <name evidence="1" type="ORF">FA045_00905</name>
</gene>
<dbReference type="Proteomes" id="UP000310477">
    <property type="component" value="Unassembled WGS sequence"/>
</dbReference>
<comment type="caution">
    <text evidence="1">The sequence shown here is derived from an EMBL/GenBank/DDBJ whole genome shotgun (WGS) entry which is preliminary data.</text>
</comment>
<reference evidence="1 2" key="1">
    <citation type="submission" date="2019-04" db="EMBL/GenBank/DDBJ databases">
        <title>Pedobacter sp. AR-2-6 sp. nov., isolated from Arctic soil.</title>
        <authorList>
            <person name="Dahal R.H."/>
            <person name="Kim D.-U."/>
        </authorList>
    </citation>
    <scope>NUCLEOTIDE SEQUENCE [LARGE SCALE GENOMIC DNA]</scope>
    <source>
        <strain evidence="1 2">AR-2-6</strain>
    </source>
</reference>